<dbReference type="EMBL" id="CAMPGE010020807">
    <property type="protein sequence ID" value="CAI2379004.1"/>
    <property type="molecule type" value="Genomic_DNA"/>
</dbReference>
<evidence type="ECO:0000313" key="3">
    <source>
        <dbReference type="EMBL" id="CAI2379004.1"/>
    </source>
</evidence>
<feature type="transmembrane region" description="Helical" evidence="1">
    <location>
        <begin position="834"/>
        <end position="853"/>
    </location>
</feature>
<keyword evidence="2" id="KW-0732">Signal</keyword>
<feature type="transmembrane region" description="Helical" evidence="1">
    <location>
        <begin position="859"/>
        <end position="879"/>
    </location>
</feature>
<keyword evidence="1" id="KW-0812">Transmembrane</keyword>
<feature type="transmembrane region" description="Helical" evidence="1">
    <location>
        <begin position="701"/>
        <end position="722"/>
    </location>
</feature>
<dbReference type="Proteomes" id="UP001295684">
    <property type="component" value="Unassembled WGS sequence"/>
</dbReference>
<dbReference type="AlphaFoldDB" id="A0AAD1XU66"/>
<evidence type="ECO:0000313" key="4">
    <source>
        <dbReference type="Proteomes" id="UP001295684"/>
    </source>
</evidence>
<organism evidence="3 4">
    <name type="scientific">Euplotes crassus</name>
    <dbReference type="NCBI Taxonomy" id="5936"/>
    <lineage>
        <taxon>Eukaryota</taxon>
        <taxon>Sar</taxon>
        <taxon>Alveolata</taxon>
        <taxon>Ciliophora</taxon>
        <taxon>Intramacronucleata</taxon>
        <taxon>Spirotrichea</taxon>
        <taxon>Hypotrichia</taxon>
        <taxon>Euplotida</taxon>
        <taxon>Euplotidae</taxon>
        <taxon>Moneuplotes</taxon>
    </lineage>
</organism>
<feature type="transmembrane region" description="Helical" evidence="1">
    <location>
        <begin position="777"/>
        <end position="802"/>
    </location>
</feature>
<accession>A0AAD1XU66</accession>
<keyword evidence="1" id="KW-1133">Transmembrane helix</keyword>
<name>A0AAD1XU66_EUPCR</name>
<keyword evidence="4" id="KW-1185">Reference proteome</keyword>
<sequence length="996" mass="111574">MYVIILFCFVLGLSRSNTCKSGSQSMESTIKGHFELNSYTSSYFSHVFYNSNRNEMYFAGEMEASSADLKGILCKTSVHLDIQEVQMIDAEINPLSYATDPDVEELYFQRYNQVYFTIMNLTNNVVTYNIQISDSRMVKETRIVVESNQIYISFLDIQDSTQARSAICKITKYPGTLTQLCVHSTSFLKSIVNFTPTIAGVFIGGLSENGLRYFFCFYLFSGTASRTWSKELGQMGSSNSFQEGGSLCLEDYSILTIIFFNQRMILYNLKLLNGDIKFSSYLDETTNQRVRGISKSSNYIFITYEKQNGERRILQMSESPLSFQTVFSPSIKSNTPVFIPYLTSSFTFMDGASGSSEYLYIPGSKTLSSTSTDMFFFSRTPINKLDNLPLTSATPTWIPTPTSSPYGLSSSTDDDRFESYSPTVVNISVTSPIVTLSTNTIVSQTYALSVEEPDFAFQARAGSVHEESFDWTCTLSNQQGNVPTWVSVDTTRQVMILNPTPNVTEETEYTFNLEGQPGSGLLSSQIIKITVLPCLVVNCELCIWNEPQKCESCSSEYKLNNEKCNLTENATSQTTTSNRAKEKVDAPQGTKALASAVIGAAASTAVVASLASASSMNGCFSVVNLLQLYILLPMLPPYFPEELVQLIIGLDFSLISLNFIPIKDLFTEENVGNWVDFPQTNEYLGEIGIGSESAFIQHLSFFTNIIILALLHLPILLVYLHFSKKQDSRCMKPLFTGLHTIFTFNIYIRLMIEGLLLNSVSIFQELRIFNTNAAKNMVSLALCFGLMMSVIILMALSVAVFIKSRSVLNLDEIETAKEFFSGIKDEHYAKMNTSIFMCVRVLSVIILIILKDIPYEVKSGLFCIIHCGYFFYLLIVRPYQSTKDNLIETILQLNISMLALPLTVLNSSDRWSDNLITAYTFLLFAGPAIACLISFGDMIKSVYQKLRSSKRLKKKMVIPVNPLHFEENKTGVSSNVRVYKYNAQTASTQEIAFTKK</sequence>
<keyword evidence="1" id="KW-0472">Membrane</keyword>
<evidence type="ECO:0000256" key="2">
    <source>
        <dbReference type="SAM" id="SignalP"/>
    </source>
</evidence>
<comment type="caution">
    <text evidence="3">The sequence shown here is derived from an EMBL/GenBank/DDBJ whole genome shotgun (WGS) entry which is preliminary data.</text>
</comment>
<protein>
    <recommendedName>
        <fullName evidence="5">Ig-like domain-containing protein</fullName>
    </recommendedName>
</protein>
<feature type="chain" id="PRO_5042078929" description="Ig-like domain-containing protein" evidence="2">
    <location>
        <begin position="17"/>
        <end position="996"/>
    </location>
</feature>
<reference evidence="3" key="1">
    <citation type="submission" date="2023-07" db="EMBL/GenBank/DDBJ databases">
        <authorList>
            <consortium name="AG Swart"/>
            <person name="Singh M."/>
            <person name="Singh A."/>
            <person name="Seah K."/>
            <person name="Emmerich C."/>
        </authorList>
    </citation>
    <scope>NUCLEOTIDE SEQUENCE</scope>
    <source>
        <strain evidence="3">DP1</strain>
    </source>
</reference>
<proteinExistence type="predicted"/>
<evidence type="ECO:0008006" key="5">
    <source>
        <dbReference type="Google" id="ProtNLM"/>
    </source>
</evidence>
<feature type="signal peptide" evidence="2">
    <location>
        <begin position="1"/>
        <end position="16"/>
    </location>
</feature>
<feature type="transmembrane region" description="Helical" evidence="1">
    <location>
        <begin position="916"/>
        <end position="943"/>
    </location>
</feature>
<evidence type="ECO:0000256" key="1">
    <source>
        <dbReference type="SAM" id="Phobius"/>
    </source>
</evidence>
<gene>
    <name evidence="3" type="ORF">ECRASSUSDP1_LOCUS20409</name>
</gene>